<name>A0A0L1JLN1_9RHOB</name>
<comment type="caution">
    <text evidence="1">The sequence shown here is derived from an EMBL/GenBank/DDBJ whole genome shotgun (WGS) entry which is preliminary data.</text>
</comment>
<keyword evidence="2" id="KW-1185">Reference proteome</keyword>
<evidence type="ECO:0000313" key="1">
    <source>
        <dbReference type="EMBL" id="KNG92318.1"/>
    </source>
</evidence>
<dbReference type="RefSeq" id="WP_050532115.1">
    <property type="nucleotide sequence ID" value="NZ_AQQZ01000009.1"/>
</dbReference>
<dbReference type="AlphaFoldDB" id="A0A0L1JLN1"/>
<dbReference type="PATRIC" id="fig|1317121.7.peg.4131"/>
<dbReference type="InterPro" id="IPR020518">
    <property type="entry name" value="Tscrpt_reg_PrtN"/>
</dbReference>
<proteinExistence type="predicted"/>
<evidence type="ECO:0000313" key="2">
    <source>
        <dbReference type="Proteomes" id="UP000036938"/>
    </source>
</evidence>
<sequence>MNTLFLLMAQYDGRAVVPVDAVCKDYFSHLTLPKFLRKVSSGEIDLPLVRSERSQKSAKGVHLSDLAAYLDKRREVALYERDAFK</sequence>
<gene>
    <name evidence="1" type="ORF">ATO11_16995</name>
</gene>
<organism evidence="1 2">
    <name type="scientific">Pseudaestuariivita atlantica</name>
    <dbReference type="NCBI Taxonomy" id="1317121"/>
    <lineage>
        <taxon>Bacteria</taxon>
        <taxon>Pseudomonadati</taxon>
        <taxon>Pseudomonadota</taxon>
        <taxon>Alphaproteobacteria</taxon>
        <taxon>Rhodobacterales</taxon>
        <taxon>Paracoccaceae</taxon>
        <taxon>Pseudaestuariivita</taxon>
    </lineage>
</organism>
<protein>
    <submittedName>
        <fullName evidence="1">Pyocin activator protein PrtN</fullName>
    </submittedName>
</protein>
<dbReference type="EMBL" id="AQQZ01000009">
    <property type="protein sequence ID" value="KNG92318.1"/>
    <property type="molecule type" value="Genomic_DNA"/>
</dbReference>
<reference evidence="1 2" key="1">
    <citation type="journal article" date="2015" name="Int. J. Syst. Evol. Microbiol.">
        <title>Aestuariivita atlantica sp. nov., isolated from deep sea sediment of the Atlantic Ocean.</title>
        <authorList>
            <person name="Li G."/>
            <person name="Lai Q."/>
            <person name="Du Y."/>
            <person name="Liu X."/>
            <person name="Sun F."/>
            <person name="Shao Z."/>
        </authorList>
    </citation>
    <scope>NUCLEOTIDE SEQUENCE [LARGE SCALE GENOMIC DNA]</scope>
    <source>
        <strain evidence="1 2">22II-S11-z3</strain>
    </source>
</reference>
<dbReference type="OrthoDB" id="982642at2"/>
<dbReference type="GO" id="GO:0006355">
    <property type="term" value="P:regulation of DNA-templated transcription"/>
    <property type="evidence" value="ECO:0007669"/>
    <property type="project" value="InterPro"/>
</dbReference>
<dbReference type="Proteomes" id="UP000036938">
    <property type="component" value="Unassembled WGS sequence"/>
</dbReference>
<accession>A0A0L1JLN1</accession>
<dbReference type="Pfam" id="PF11112">
    <property type="entry name" value="PyocinActivator"/>
    <property type="match status" value="1"/>
</dbReference>